<evidence type="ECO:0000259" key="1">
    <source>
        <dbReference type="SMART" id="SM00382"/>
    </source>
</evidence>
<dbReference type="GO" id="GO:0003677">
    <property type="term" value="F:DNA binding"/>
    <property type="evidence" value="ECO:0007669"/>
    <property type="project" value="InterPro"/>
</dbReference>
<dbReference type="SUPFAM" id="SSF46894">
    <property type="entry name" value="C-terminal effector domain of the bipartite response regulators"/>
    <property type="match status" value="1"/>
</dbReference>
<dbReference type="InterPro" id="IPR041664">
    <property type="entry name" value="AAA_16"/>
</dbReference>
<dbReference type="InterPro" id="IPR016032">
    <property type="entry name" value="Sig_transdc_resp-reg_C-effctor"/>
</dbReference>
<evidence type="ECO:0000259" key="2">
    <source>
        <dbReference type="SMART" id="SM01043"/>
    </source>
</evidence>
<evidence type="ECO:0000313" key="3">
    <source>
        <dbReference type="EMBL" id="QFZ81385.1"/>
    </source>
</evidence>
<gene>
    <name evidence="3" type="ORF">GFK26_00610</name>
</gene>
<dbReference type="InterPro" id="IPR051677">
    <property type="entry name" value="AfsR-DnrI-RedD_regulator"/>
</dbReference>
<dbReference type="RefSeq" id="WP_153280402.1">
    <property type="nucleotide sequence ID" value="NZ_CP045644.1"/>
</dbReference>
<dbReference type="InterPro" id="IPR011990">
    <property type="entry name" value="TPR-like_helical_dom_sf"/>
</dbReference>
<dbReference type="InterPro" id="IPR036388">
    <property type="entry name" value="WH-like_DNA-bd_sf"/>
</dbReference>
<name>A0A5Q0LYM6_VARPD</name>
<dbReference type="Pfam" id="PF03704">
    <property type="entry name" value="BTAD"/>
    <property type="match status" value="1"/>
</dbReference>
<reference evidence="3 4" key="1">
    <citation type="submission" date="2019-10" db="EMBL/GenBank/DDBJ databases">
        <title>Complete genome sequence of Variovorax paradoxus 5C-2.</title>
        <authorList>
            <person name="Gogoleva N.E."/>
            <person name="Balkin A.S."/>
        </authorList>
    </citation>
    <scope>NUCLEOTIDE SEQUENCE [LARGE SCALE GENOMIC DNA]</scope>
    <source>
        <strain evidence="3 4">5C-2</strain>
    </source>
</reference>
<dbReference type="InterPro" id="IPR027417">
    <property type="entry name" value="P-loop_NTPase"/>
</dbReference>
<dbReference type="Gene3D" id="1.10.10.10">
    <property type="entry name" value="Winged helix-like DNA-binding domain superfamily/Winged helix DNA-binding domain"/>
    <property type="match status" value="1"/>
</dbReference>
<organism evidence="3 4">
    <name type="scientific">Variovorax paradoxus</name>
    <dbReference type="NCBI Taxonomy" id="34073"/>
    <lineage>
        <taxon>Bacteria</taxon>
        <taxon>Pseudomonadati</taxon>
        <taxon>Pseudomonadota</taxon>
        <taxon>Betaproteobacteria</taxon>
        <taxon>Burkholderiales</taxon>
        <taxon>Comamonadaceae</taxon>
        <taxon>Variovorax</taxon>
    </lineage>
</organism>
<proteinExistence type="predicted"/>
<feature type="domain" description="AAA+ ATPase" evidence="1">
    <location>
        <begin position="276"/>
        <end position="443"/>
    </location>
</feature>
<dbReference type="AlphaFoldDB" id="A0A5Q0LYM6"/>
<dbReference type="Pfam" id="PF13191">
    <property type="entry name" value="AAA_16"/>
    <property type="match status" value="1"/>
</dbReference>
<dbReference type="GO" id="GO:0006355">
    <property type="term" value="P:regulation of DNA-templated transcription"/>
    <property type="evidence" value="ECO:0007669"/>
    <property type="project" value="InterPro"/>
</dbReference>
<dbReference type="SMART" id="SM01043">
    <property type="entry name" value="BTAD"/>
    <property type="match status" value="1"/>
</dbReference>
<dbReference type="SUPFAM" id="SSF52540">
    <property type="entry name" value="P-loop containing nucleoside triphosphate hydrolases"/>
    <property type="match status" value="1"/>
</dbReference>
<accession>A0A5Q0LYM6</accession>
<evidence type="ECO:0000313" key="4">
    <source>
        <dbReference type="Proteomes" id="UP000326780"/>
    </source>
</evidence>
<protein>
    <submittedName>
        <fullName evidence="3">AAA family ATPase</fullName>
    </submittedName>
</protein>
<feature type="domain" description="Bacterial transcriptional activator" evidence="2">
    <location>
        <begin position="121"/>
        <end position="245"/>
    </location>
</feature>
<dbReference type="PANTHER" id="PTHR35807">
    <property type="entry name" value="TRANSCRIPTIONAL REGULATOR REDD-RELATED"/>
    <property type="match status" value="1"/>
</dbReference>
<dbReference type="EMBL" id="CP045644">
    <property type="protein sequence ID" value="QFZ81385.1"/>
    <property type="molecule type" value="Genomic_DNA"/>
</dbReference>
<dbReference type="Gene3D" id="3.40.50.300">
    <property type="entry name" value="P-loop containing nucleotide triphosphate hydrolases"/>
    <property type="match status" value="1"/>
</dbReference>
<dbReference type="SMART" id="SM00382">
    <property type="entry name" value="AAA"/>
    <property type="match status" value="1"/>
</dbReference>
<dbReference type="SUPFAM" id="SSF48452">
    <property type="entry name" value="TPR-like"/>
    <property type="match status" value="1"/>
</dbReference>
<sequence>MSPSTTPSSDAVSIRLLGPFRLSVRPAAVGVPSQTPPVPLVPPVPLTRRAAELLQLLALQPDRSLANEQVVEALWPHLDPDAGSANLRKAAHHARQFIGRPDALVLRGGRVFLLPDRAVACDVDRFERAADEALGSGDPQACKAAAQLYSGDLLPDARYEAWTEAPRQRLRDKFLRLLRQTGDLERLVREDPTDEAAHVQLMREELAAGRRSSALRWYGHLRDHLQQTLGMRPGASAEALYRDCVAGLEGAAPRFVGRAMELVRVLGWLRASLAGRPGGAVVRAPAGMGKTAFCRRVAEEARGLGWQVRSLQASDWSRPYGIAADLVEPLLGELPDAAQAIGAHAQAVLAQMTASGDVQPLALPLGRHQMVGAVRRLLLATASQKPVLLIVDDAHAADDASAETLTQLVASGPPVFVLLACRHALPPLLDRNTSRLLRAGQLEALELGPLSEEEAALLAARSADAPMTGEVATAIARRAEGLPFAVVELTRAAATSDGAAGAMPRSVSSALAERLCDLDPGTTEALRRLALSADDFDVATAVALATDEGHDALARLDQALAAGVLVVADGRYRFRHALVREALAEGIPPHRRVLLHRDVATRLEQGGAAPGLVGHHWLAAGDADRAIPCALAAARQAFRLGACEDVLRHVEPLLAHRATQPDALALRAEALDALGRPGTLAAYDAAAAVAPEALSHELRAKRALAQVKMSDPPGALKYLQDVHPTTVAGRLAEALAYSGAAALGFGDPAEGTRRSAEVRRIALETGDEGTLVIASWSQAAAAHARGDLHGSIWADLKETSHLPQLAVRVFDGHLCITQRFLYGSRPYAEVISFADALATEAQRLGAARGHAFAVTLRGEAWLLSGQLDAAEQDLVAGGRMHRAIGGATGEALSLQRRSELAIYRGQMDRARGLLDEALDVARQSDVGFHLLDRIYGTRIAMATQPDVALGVLEEAEANVRGPLESCPGCRITFAIPATIAAARARELDLAARHQQQSEYLAHVVMKLPAWYASLHEARAHIELAAGRVAAAREGFAAAAQEFRVCGHAPDAARCQELAG</sequence>
<dbReference type="Proteomes" id="UP000326780">
    <property type="component" value="Chromosome"/>
</dbReference>
<dbReference type="InterPro" id="IPR005158">
    <property type="entry name" value="BTAD"/>
</dbReference>
<dbReference type="InterPro" id="IPR003593">
    <property type="entry name" value="AAA+_ATPase"/>
</dbReference>
<dbReference type="Gene3D" id="1.25.40.10">
    <property type="entry name" value="Tetratricopeptide repeat domain"/>
    <property type="match status" value="2"/>
</dbReference>